<gene>
    <name evidence="1" type="ORF">OFLC_LOCUS10998</name>
</gene>
<organism evidence="3">
    <name type="scientific">Onchocerca flexuosa</name>
    <dbReference type="NCBI Taxonomy" id="387005"/>
    <lineage>
        <taxon>Eukaryota</taxon>
        <taxon>Metazoa</taxon>
        <taxon>Ecdysozoa</taxon>
        <taxon>Nematoda</taxon>
        <taxon>Chromadorea</taxon>
        <taxon>Rhabditida</taxon>
        <taxon>Spirurina</taxon>
        <taxon>Spiruromorpha</taxon>
        <taxon>Filarioidea</taxon>
        <taxon>Onchocercidae</taxon>
        <taxon>Onchocerca</taxon>
    </lineage>
</organism>
<reference evidence="3" key="1">
    <citation type="submission" date="2016-06" db="UniProtKB">
        <authorList>
            <consortium name="WormBaseParasite"/>
        </authorList>
    </citation>
    <scope>IDENTIFICATION</scope>
</reference>
<keyword evidence="2" id="KW-1185">Reference proteome</keyword>
<dbReference type="EMBL" id="UZAJ01015322">
    <property type="protein sequence ID" value="VDO73003.1"/>
    <property type="molecule type" value="Genomic_DNA"/>
</dbReference>
<evidence type="ECO:0000313" key="2">
    <source>
        <dbReference type="Proteomes" id="UP000267606"/>
    </source>
</evidence>
<dbReference type="Proteomes" id="UP000267606">
    <property type="component" value="Unassembled WGS sequence"/>
</dbReference>
<sequence>MRHQNAVEMLKKVRFSRTVAKFGPENFHLRRCISADASDWRKRETFKAKDVPLSVYVSPYKDEIQACKRARRKTERAAELIRTSRAPPGLEF</sequence>
<protein>
    <submittedName>
        <fullName evidence="1 3">Uncharacterized protein</fullName>
    </submittedName>
</protein>
<reference evidence="1 2" key="2">
    <citation type="submission" date="2018-11" db="EMBL/GenBank/DDBJ databases">
        <authorList>
            <consortium name="Pathogen Informatics"/>
        </authorList>
    </citation>
    <scope>NUCLEOTIDE SEQUENCE [LARGE SCALE GENOMIC DNA]</scope>
</reference>
<name>A0A183HU38_9BILA</name>
<accession>A0A183HU38</accession>
<dbReference type="AlphaFoldDB" id="A0A183HU38"/>
<proteinExistence type="predicted"/>
<dbReference type="WBParaSite" id="OFLC_0001100001-mRNA-1">
    <property type="protein sequence ID" value="OFLC_0001100001-mRNA-1"/>
    <property type="gene ID" value="OFLC_0001100001"/>
</dbReference>
<evidence type="ECO:0000313" key="1">
    <source>
        <dbReference type="EMBL" id="VDO73003.1"/>
    </source>
</evidence>
<evidence type="ECO:0000313" key="3">
    <source>
        <dbReference type="WBParaSite" id="OFLC_0001100001-mRNA-1"/>
    </source>
</evidence>
<dbReference type="STRING" id="387005.A0A183HU38"/>